<keyword evidence="3 9" id="KW-0812">Transmembrane</keyword>
<evidence type="ECO:0000313" key="14">
    <source>
        <dbReference type="Proteomes" id="UP000188879"/>
    </source>
</evidence>
<sequence length="436" mass="46522">MDVALELAVILLLVLLNGIFAMSELAIVSARKVRLLGMQRQGRAGASAALTLMEDPQRFLPTVQVGITLVGVLAGAFAGQGLAQRLAGVLAMIPGMALYANELALTAVVLAITYASLILGELVPKQLALRNPEAVAVIVAPPMLLLSRIAAPMVWLLSRSSALVLGLLGASRAVSASITEEEVKAAVAEGVEAGALDSEERHMIERVLRLADKPVRALMTPRNEVEWLEREAPEAEIASRLRASPVTRFVVADRRIDNVTGVVVVKDLLDQLLAGGKLDIAPALRQPMVLPDNLSAMDALERLRADPLGIALVMDEYGSFEGVVTASDLLEAIVGELGPAPTPAAAGDVVERHDGTLLLDGMMPSDELKSRLDLPELPAEGSYHTVAGLMLALLQRVPREGDRIVWAGWRFEIVDMDGRRIDKVLVSREQATETAA</sequence>
<evidence type="ECO:0000256" key="2">
    <source>
        <dbReference type="ARBA" id="ARBA00006446"/>
    </source>
</evidence>
<dbReference type="CDD" id="cd04590">
    <property type="entry name" value="CBS_pair_CorC_HlyC_assoc"/>
    <property type="match status" value="1"/>
</dbReference>
<dbReference type="GO" id="GO:0050660">
    <property type="term" value="F:flavin adenine dinucleotide binding"/>
    <property type="evidence" value="ECO:0007669"/>
    <property type="project" value="InterPro"/>
</dbReference>
<comment type="subcellular location">
    <subcellularLocation>
        <location evidence="1">Membrane</location>
        <topology evidence="1">Multi-pass membrane protein</topology>
    </subcellularLocation>
</comment>
<dbReference type="Pfam" id="PF03471">
    <property type="entry name" value="CorC_HlyC"/>
    <property type="match status" value="1"/>
</dbReference>
<dbReference type="InterPro" id="IPR036318">
    <property type="entry name" value="FAD-bd_PCMH-like_sf"/>
</dbReference>
<feature type="transmembrane region" description="Helical" evidence="10">
    <location>
        <begin position="103"/>
        <end position="123"/>
    </location>
</feature>
<dbReference type="InterPro" id="IPR000644">
    <property type="entry name" value="CBS_dom"/>
</dbReference>
<dbReference type="SUPFAM" id="SSF54631">
    <property type="entry name" value="CBS-domain pair"/>
    <property type="match status" value="1"/>
</dbReference>
<keyword evidence="4" id="KW-0677">Repeat</keyword>
<proteinExistence type="inferred from homology"/>
<evidence type="ECO:0000256" key="4">
    <source>
        <dbReference type="ARBA" id="ARBA00022737"/>
    </source>
</evidence>
<organism evidence="13 14">
    <name type="scientific">Teichococcus deserti</name>
    <dbReference type="NCBI Taxonomy" id="1817963"/>
    <lineage>
        <taxon>Bacteria</taxon>
        <taxon>Pseudomonadati</taxon>
        <taxon>Pseudomonadota</taxon>
        <taxon>Alphaproteobacteria</taxon>
        <taxon>Acetobacterales</taxon>
        <taxon>Roseomonadaceae</taxon>
        <taxon>Roseomonas</taxon>
    </lineage>
</organism>
<keyword evidence="14" id="KW-1185">Reference proteome</keyword>
<dbReference type="Proteomes" id="UP000188879">
    <property type="component" value="Unassembled WGS sequence"/>
</dbReference>
<evidence type="ECO:0000256" key="5">
    <source>
        <dbReference type="ARBA" id="ARBA00022989"/>
    </source>
</evidence>
<evidence type="ECO:0000259" key="11">
    <source>
        <dbReference type="PROSITE" id="PS51371"/>
    </source>
</evidence>
<dbReference type="RefSeq" id="WP_076956152.1">
    <property type="nucleotide sequence ID" value="NZ_MLCO01000027.1"/>
</dbReference>
<keyword evidence="7 9" id="KW-0472">Membrane</keyword>
<evidence type="ECO:0000256" key="3">
    <source>
        <dbReference type="ARBA" id="ARBA00022692"/>
    </source>
</evidence>
<dbReference type="AlphaFoldDB" id="A0A1V2H697"/>
<evidence type="ECO:0000256" key="1">
    <source>
        <dbReference type="ARBA" id="ARBA00004141"/>
    </source>
</evidence>
<dbReference type="Pfam" id="PF01595">
    <property type="entry name" value="CNNM"/>
    <property type="match status" value="1"/>
</dbReference>
<feature type="transmembrane region" description="Helical" evidence="10">
    <location>
        <begin position="59"/>
        <end position="83"/>
    </location>
</feature>
<evidence type="ECO:0000256" key="6">
    <source>
        <dbReference type="ARBA" id="ARBA00023122"/>
    </source>
</evidence>
<evidence type="ECO:0000256" key="10">
    <source>
        <dbReference type="SAM" id="Phobius"/>
    </source>
</evidence>
<feature type="domain" description="CNNM transmembrane" evidence="12">
    <location>
        <begin position="1"/>
        <end position="200"/>
    </location>
</feature>
<comment type="caution">
    <text evidence="13">The sequence shown here is derived from an EMBL/GenBank/DDBJ whole genome shotgun (WGS) entry which is preliminary data.</text>
</comment>
<gene>
    <name evidence="13" type="ORF">BKE38_04305</name>
</gene>
<name>A0A1V2H697_9PROT</name>
<dbReference type="OrthoDB" id="9805314at2"/>
<dbReference type="PROSITE" id="PS51371">
    <property type="entry name" value="CBS"/>
    <property type="match status" value="2"/>
</dbReference>
<dbReference type="GO" id="GO:0005886">
    <property type="term" value="C:plasma membrane"/>
    <property type="evidence" value="ECO:0007669"/>
    <property type="project" value="TreeGrafter"/>
</dbReference>
<feature type="domain" description="CBS" evidence="11">
    <location>
        <begin position="219"/>
        <end position="278"/>
    </location>
</feature>
<dbReference type="SMART" id="SM01091">
    <property type="entry name" value="CorC_HlyC"/>
    <property type="match status" value="1"/>
</dbReference>
<evidence type="ECO:0000256" key="8">
    <source>
        <dbReference type="PROSITE-ProRule" id="PRU00703"/>
    </source>
</evidence>
<dbReference type="InterPro" id="IPR046342">
    <property type="entry name" value="CBS_dom_sf"/>
</dbReference>
<dbReference type="Gene3D" id="3.10.580.10">
    <property type="entry name" value="CBS-domain"/>
    <property type="match status" value="1"/>
</dbReference>
<dbReference type="InterPro" id="IPR005170">
    <property type="entry name" value="Transptr-assoc_dom"/>
</dbReference>
<dbReference type="InterPro" id="IPR016169">
    <property type="entry name" value="FAD-bd_PCMH_sub2"/>
</dbReference>
<evidence type="ECO:0000313" key="13">
    <source>
        <dbReference type="EMBL" id="ONG57276.1"/>
    </source>
</evidence>
<dbReference type="InterPro" id="IPR002550">
    <property type="entry name" value="CNNM"/>
</dbReference>
<dbReference type="Pfam" id="PF00571">
    <property type="entry name" value="CBS"/>
    <property type="match status" value="1"/>
</dbReference>
<dbReference type="EMBL" id="MLCO01000027">
    <property type="protein sequence ID" value="ONG57276.1"/>
    <property type="molecule type" value="Genomic_DNA"/>
</dbReference>
<evidence type="ECO:0000256" key="9">
    <source>
        <dbReference type="PROSITE-ProRule" id="PRU01193"/>
    </source>
</evidence>
<dbReference type="InterPro" id="IPR044751">
    <property type="entry name" value="Ion_transp-like_CBS"/>
</dbReference>
<accession>A0A1V2H697</accession>
<keyword evidence="6 8" id="KW-0129">CBS domain</keyword>
<comment type="similarity">
    <text evidence="2">Belongs to the UPF0053 family. Hemolysin C subfamily.</text>
</comment>
<evidence type="ECO:0000256" key="7">
    <source>
        <dbReference type="ARBA" id="ARBA00023136"/>
    </source>
</evidence>
<dbReference type="PROSITE" id="PS51846">
    <property type="entry name" value="CNNM"/>
    <property type="match status" value="1"/>
</dbReference>
<feature type="transmembrane region" description="Helical" evidence="10">
    <location>
        <begin position="6"/>
        <end position="30"/>
    </location>
</feature>
<dbReference type="Gene3D" id="3.30.465.10">
    <property type="match status" value="1"/>
</dbReference>
<evidence type="ECO:0000259" key="12">
    <source>
        <dbReference type="PROSITE" id="PS51846"/>
    </source>
</evidence>
<dbReference type="PANTHER" id="PTHR22777:SF17">
    <property type="entry name" value="UPF0053 PROTEIN SLL0260"/>
    <property type="match status" value="1"/>
</dbReference>
<feature type="domain" description="CBS" evidence="11">
    <location>
        <begin position="283"/>
        <end position="340"/>
    </location>
</feature>
<protein>
    <submittedName>
        <fullName evidence="13">Hemolysin C</fullName>
    </submittedName>
</protein>
<keyword evidence="5 9" id="KW-1133">Transmembrane helix</keyword>
<dbReference type="PANTHER" id="PTHR22777">
    <property type="entry name" value="HEMOLYSIN-RELATED"/>
    <property type="match status" value="1"/>
</dbReference>
<reference evidence="13 14" key="1">
    <citation type="submission" date="2016-10" db="EMBL/GenBank/DDBJ databases">
        <title>Draft Genome sequence of Roseomonas sp. strain M3.</title>
        <authorList>
            <person name="Subhash Y."/>
            <person name="Lee S."/>
        </authorList>
    </citation>
    <scope>NUCLEOTIDE SEQUENCE [LARGE SCALE GENOMIC DNA]</scope>
    <source>
        <strain evidence="13 14">M3</strain>
    </source>
</reference>
<dbReference type="SUPFAM" id="SSF56176">
    <property type="entry name" value="FAD-binding/transporter-associated domain-like"/>
    <property type="match status" value="1"/>
</dbReference>